<evidence type="ECO:0000259" key="8">
    <source>
        <dbReference type="PROSITE" id="PS50115"/>
    </source>
</evidence>
<dbReference type="SMART" id="SM00165">
    <property type="entry name" value="UBA"/>
    <property type="match status" value="2"/>
</dbReference>
<feature type="region of interest" description="Disordered" evidence="6">
    <location>
        <begin position="426"/>
        <end position="459"/>
    </location>
</feature>
<dbReference type="InterPro" id="IPR051718">
    <property type="entry name" value="ARF_GTPase-activating"/>
</dbReference>
<dbReference type="InterPro" id="IPR038508">
    <property type="entry name" value="ArfGAP_dom_sf"/>
</dbReference>
<feature type="region of interest" description="Disordered" evidence="6">
    <location>
        <begin position="568"/>
        <end position="651"/>
    </location>
</feature>
<evidence type="ECO:0000256" key="1">
    <source>
        <dbReference type="ARBA" id="ARBA00022468"/>
    </source>
</evidence>
<dbReference type="GeneID" id="42006944"/>
<evidence type="ECO:0000313" key="10">
    <source>
        <dbReference type="Proteomes" id="UP000319731"/>
    </source>
</evidence>
<dbReference type="GO" id="GO:0005096">
    <property type="term" value="F:GTPase activator activity"/>
    <property type="evidence" value="ECO:0007669"/>
    <property type="project" value="UniProtKB-KW"/>
</dbReference>
<evidence type="ECO:0000256" key="6">
    <source>
        <dbReference type="SAM" id="MobiDB-lite"/>
    </source>
</evidence>
<evidence type="ECO:0000313" key="9">
    <source>
        <dbReference type="EMBL" id="TPX30794.1"/>
    </source>
</evidence>
<dbReference type="STRING" id="1806994.A0A507BYB1"/>
<organism evidence="9 10">
    <name type="scientific">Synchytrium microbalum</name>
    <dbReference type="NCBI Taxonomy" id="1806994"/>
    <lineage>
        <taxon>Eukaryota</taxon>
        <taxon>Fungi</taxon>
        <taxon>Fungi incertae sedis</taxon>
        <taxon>Chytridiomycota</taxon>
        <taxon>Chytridiomycota incertae sedis</taxon>
        <taxon>Chytridiomycetes</taxon>
        <taxon>Synchytriales</taxon>
        <taxon>Synchytriaceae</taxon>
        <taxon>Synchytrium</taxon>
    </lineage>
</organism>
<evidence type="ECO:0000256" key="4">
    <source>
        <dbReference type="ARBA" id="ARBA00022833"/>
    </source>
</evidence>
<keyword evidence="3 5" id="KW-0863">Zinc-finger</keyword>
<dbReference type="Gene3D" id="1.10.8.10">
    <property type="entry name" value="DNA helicase RuvA subunit, C-terminal domain"/>
    <property type="match status" value="2"/>
</dbReference>
<name>A0A507BYB1_9FUNG</name>
<dbReference type="PROSITE" id="PS50115">
    <property type="entry name" value="ARFGAP"/>
    <property type="match status" value="1"/>
</dbReference>
<evidence type="ECO:0000256" key="2">
    <source>
        <dbReference type="ARBA" id="ARBA00022723"/>
    </source>
</evidence>
<keyword evidence="10" id="KW-1185">Reference proteome</keyword>
<dbReference type="RefSeq" id="XP_031022374.1">
    <property type="nucleotide sequence ID" value="XM_031171647.1"/>
</dbReference>
<evidence type="ECO:0008006" key="11">
    <source>
        <dbReference type="Google" id="ProtNLM"/>
    </source>
</evidence>
<dbReference type="InterPro" id="IPR001164">
    <property type="entry name" value="ArfGAP_dom"/>
</dbReference>
<feature type="domain" description="Arf-GAP" evidence="8">
    <location>
        <begin position="19"/>
        <end position="140"/>
    </location>
</feature>
<evidence type="ECO:0000259" key="7">
    <source>
        <dbReference type="PROSITE" id="PS50030"/>
    </source>
</evidence>
<dbReference type="EMBL" id="QEAO01000056">
    <property type="protein sequence ID" value="TPX30794.1"/>
    <property type="molecule type" value="Genomic_DNA"/>
</dbReference>
<feature type="compositionally biased region" description="Low complexity" evidence="6">
    <location>
        <begin position="426"/>
        <end position="452"/>
    </location>
</feature>
<dbReference type="OrthoDB" id="10266696at2759"/>
<feature type="domain" description="UBA" evidence="7">
    <location>
        <begin position="149"/>
        <end position="194"/>
    </location>
</feature>
<dbReference type="Pfam" id="PF01412">
    <property type="entry name" value="ArfGap"/>
    <property type="match status" value="1"/>
</dbReference>
<evidence type="ECO:0000256" key="3">
    <source>
        <dbReference type="ARBA" id="ARBA00022771"/>
    </source>
</evidence>
<dbReference type="InterPro" id="IPR037278">
    <property type="entry name" value="ARFGAP/RecO"/>
</dbReference>
<feature type="region of interest" description="Disordered" evidence="6">
    <location>
        <begin position="667"/>
        <end position="731"/>
    </location>
</feature>
<gene>
    <name evidence="9" type="ORF">SmJEL517_g05721</name>
</gene>
<dbReference type="GO" id="GO:0008270">
    <property type="term" value="F:zinc ion binding"/>
    <property type="evidence" value="ECO:0007669"/>
    <property type="project" value="UniProtKB-KW"/>
</dbReference>
<keyword evidence="1" id="KW-0343">GTPase activation</keyword>
<dbReference type="PROSITE" id="PS50030">
    <property type="entry name" value="UBA"/>
    <property type="match status" value="2"/>
</dbReference>
<keyword evidence="2" id="KW-0479">Metal-binding</keyword>
<evidence type="ECO:0000256" key="5">
    <source>
        <dbReference type="PROSITE-ProRule" id="PRU00288"/>
    </source>
</evidence>
<dbReference type="Proteomes" id="UP000319731">
    <property type="component" value="Unassembled WGS sequence"/>
</dbReference>
<dbReference type="InterPro" id="IPR015940">
    <property type="entry name" value="UBA"/>
</dbReference>
<sequence>MSFTVQAPRDDREKRRLDEKHLKILQELLKQECNQNCADCGQRGPRWASANIGCFLCIRCGGLHRKLGTHISKIKSITLDSWTPEQIQVMTEMGNQRVNAKYLANGANIIPPATSDSDMETLIRNKYERMAYMNSNGARAPVENNNAASADIARFAPHLQALAQMGFTDRERAMAALRAANGQLGPAAEMLANNRAATPLTNNRTGGSSSGQAAAPMAIARTGNGRVADPLLRSALEQLFSLGFTDEDLCLEAIRRANGNLEQAANLLLDVRRRRSSAGPQQHQIQQQLQQQQQLAQQQKVFGGQGARTQQQTINENDASFMIDPPGQNNRRGNRAQQLHNQHTGGNGGQQALRPQHTGGSTTSSNGGALLDLLGLDEPIAQPNYQQQQYQQQQQLLQQQYQQQLYQQQQLMQQQLQQQGFAQQQQTPFQQGGQQQQAQPFQQQQQTQAANQPRGNGKDNILALFNSAATPNGGAAVVQNGQLQQAGAFNPFAAAATSQQQQQGYNGAQAQPGFNGAAQQMPFGAQQPQQQQAFGGQQQPQQQVAAPNGAFGIPPQVSQTNIFAAQQQQQVQAQGQNNGFGQPQQQQASTFAATQQQQANGFGAQGQPQQPFGGQRPNPVAQTQPQQQQQPAVNPFANFQNAPNPFGANGAAAQSLPYGAVVQQQQQAAFGGQQTPGQYNNASNTAAQQQQQPQFGGQQPQQHSFGGQAGQFNGAGQQQQPGQNLANQQPGQNFATEQQGVRAFGQVATPAQNASSNYAYAPANPFGGNGGVQNSMANVPRGLPNGFNGQPVNALDLNGPSVFAPLMHGSQQQQGMQQHQQQQQPQQPNFARAMDANFKPGQNIAGYNGNPFSL</sequence>
<dbReference type="SMART" id="SM00105">
    <property type="entry name" value="ArfGap"/>
    <property type="match status" value="1"/>
</dbReference>
<feature type="compositionally biased region" description="Low complexity" evidence="6">
    <location>
        <begin position="503"/>
        <end position="547"/>
    </location>
</feature>
<feature type="region of interest" description="Disordered" evidence="6">
    <location>
        <begin position="314"/>
        <end position="370"/>
    </location>
</feature>
<feature type="compositionally biased region" description="Low complexity" evidence="6">
    <location>
        <begin position="358"/>
        <end position="370"/>
    </location>
</feature>
<reference evidence="9 10" key="1">
    <citation type="journal article" date="2019" name="Sci. Rep.">
        <title>Comparative genomics of chytrid fungi reveal insights into the obligate biotrophic and pathogenic lifestyle of Synchytrium endobioticum.</title>
        <authorList>
            <person name="van de Vossenberg B.T.L.H."/>
            <person name="Warris S."/>
            <person name="Nguyen H.D.T."/>
            <person name="van Gent-Pelzer M.P.E."/>
            <person name="Joly D.L."/>
            <person name="van de Geest H.C."/>
            <person name="Bonants P.J.M."/>
            <person name="Smith D.S."/>
            <person name="Levesque C.A."/>
            <person name="van der Lee T.A.J."/>
        </authorList>
    </citation>
    <scope>NUCLEOTIDE SEQUENCE [LARGE SCALE GENOMIC DNA]</scope>
    <source>
        <strain evidence="9 10">JEL517</strain>
    </source>
</reference>
<keyword evidence="4" id="KW-0862">Zinc</keyword>
<dbReference type="PRINTS" id="PR00405">
    <property type="entry name" value="REVINTRACTNG"/>
</dbReference>
<feature type="compositionally biased region" description="Low complexity" evidence="6">
    <location>
        <begin position="807"/>
        <end position="828"/>
    </location>
</feature>
<dbReference type="InterPro" id="IPR009060">
    <property type="entry name" value="UBA-like_sf"/>
</dbReference>
<dbReference type="FunFam" id="1.10.220.150:FF:000009">
    <property type="entry name" value="stromal membrane-associated protein 1 isoform X1"/>
    <property type="match status" value="1"/>
</dbReference>
<proteinExistence type="predicted"/>
<dbReference type="SUPFAM" id="SSF57863">
    <property type="entry name" value="ArfGap/RecO-like zinc finger"/>
    <property type="match status" value="1"/>
</dbReference>
<dbReference type="PANTHER" id="PTHR45705:SF1">
    <property type="entry name" value="FI20236P1"/>
    <property type="match status" value="1"/>
</dbReference>
<dbReference type="Gene3D" id="1.10.220.150">
    <property type="entry name" value="Arf GTPase activating protein"/>
    <property type="match status" value="1"/>
</dbReference>
<comment type="caution">
    <text evidence="9">The sequence shown here is derived from an EMBL/GenBank/DDBJ whole genome shotgun (WGS) entry which is preliminary data.</text>
</comment>
<feature type="compositionally biased region" description="Polar residues" evidence="6">
    <location>
        <begin position="675"/>
        <end position="687"/>
    </location>
</feature>
<dbReference type="SUPFAM" id="SSF46934">
    <property type="entry name" value="UBA-like"/>
    <property type="match status" value="2"/>
</dbReference>
<protein>
    <recommendedName>
        <fullName evidence="11">Arf-GAP domain-containing protein</fullName>
    </recommendedName>
</protein>
<dbReference type="GO" id="GO:0005737">
    <property type="term" value="C:cytoplasm"/>
    <property type="evidence" value="ECO:0007669"/>
    <property type="project" value="TreeGrafter"/>
</dbReference>
<dbReference type="AlphaFoldDB" id="A0A507BYB1"/>
<feature type="region of interest" description="Disordered" evidence="6">
    <location>
        <begin position="503"/>
        <end position="555"/>
    </location>
</feature>
<dbReference type="PANTHER" id="PTHR45705">
    <property type="entry name" value="FI20236P1"/>
    <property type="match status" value="1"/>
</dbReference>
<feature type="domain" description="UBA" evidence="7">
    <location>
        <begin position="230"/>
        <end position="271"/>
    </location>
</feature>
<accession>A0A507BYB1</accession>
<feature type="region of interest" description="Disordered" evidence="6">
    <location>
        <begin position="803"/>
        <end position="854"/>
    </location>
</feature>
<dbReference type="Pfam" id="PF00627">
    <property type="entry name" value="UBA"/>
    <property type="match status" value="1"/>
</dbReference>
<dbReference type="CDD" id="cd08204">
    <property type="entry name" value="ArfGap"/>
    <property type="match status" value="1"/>
</dbReference>
<feature type="compositionally biased region" description="Low complexity" evidence="6">
    <location>
        <begin position="688"/>
        <end position="731"/>
    </location>
</feature>